<dbReference type="Pfam" id="PF19114">
    <property type="entry name" value="EsV_1_7_cys"/>
    <property type="match status" value="3"/>
</dbReference>
<evidence type="ECO:0000256" key="1">
    <source>
        <dbReference type="SAM" id="SignalP"/>
    </source>
</evidence>
<evidence type="ECO:0008006" key="4">
    <source>
        <dbReference type="Google" id="ProtNLM"/>
    </source>
</evidence>
<evidence type="ECO:0000313" key="2">
    <source>
        <dbReference type="EMBL" id="CAE8648532.1"/>
    </source>
</evidence>
<reference evidence="2" key="1">
    <citation type="submission" date="2021-02" db="EMBL/GenBank/DDBJ databases">
        <authorList>
            <person name="Dougan E. K."/>
            <person name="Rhodes N."/>
            <person name="Thang M."/>
            <person name="Chan C."/>
        </authorList>
    </citation>
    <scope>NUCLEOTIDE SEQUENCE</scope>
</reference>
<dbReference type="InterPro" id="IPR043822">
    <property type="entry name" value="EsV_1_7_cys"/>
</dbReference>
<dbReference type="AlphaFoldDB" id="A0A813IC59"/>
<keyword evidence="1" id="KW-0732">Signal</keyword>
<name>A0A813IC59_POLGL</name>
<organism evidence="2 3">
    <name type="scientific">Polarella glacialis</name>
    <name type="common">Dinoflagellate</name>
    <dbReference type="NCBI Taxonomy" id="89957"/>
    <lineage>
        <taxon>Eukaryota</taxon>
        <taxon>Sar</taxon>
        <taxon>Alveolata</taxon>
        <taxon>Dinophyceae</taxon>
        <taxon>Suessiales</taxon>
        <taxon>Suessiaceae</taxon>
        <taxon>Polarella</taxon>
    </lineage>
</organism>
<dbReference type="Proteomes" id="UP000626109">
    <property type="component" value="Unassembled WGS sequence"/>
</dbReference>
<comment type="caution">
    <text evidence="2">The sequence shown here is derived from an EMBL/GenBank/DDBJ whole genome shotgun (WGS) entry which is preliminary data.</text>
</comment>
<dbReference type="EMBL" id="CAJNNW010006689">
    <property type="protein sequence ID" value="CAE8648532.1"/>
    <property type="molecule type" value="Genomic_DNA"/>
</dbReference>
<gene>
    <name evidence="2" type="ORF">PGLA2088_LOCUS6646</name>
</gene>
<feature type="non-terminal residue" evidence="2">
    <location>
        <position position="1"/>
    </location>
</feature>
<sequence>PRPDPPFFSHGLLGVVLFLTAAAGPLSASRLSRRSQKVRSLRRGACGVGASPGTELGVEEAAPLGATVRTAGRIQVTRRKCTCGLRNPLFGFPGDARATYCSQCKEEGMVDIVNPRCVCGQCNPIFGFPGDARATCCSQCKKGDMADVKNPKCMCGQHRPSFGFPGDVRPTCCWQCKAEGMLSIRTPKCGGIS</sequence>
<evidence type="ECO:0000313" key="3">
    <source>
        <dbReference type="Proteomes" id="UP000626109"/>
    </source>
</evidence>
<proteinExistence type="predicted"/>
<accession>A0A813IC59</accession>
<feature type="chain" id="PRO_5032508951" description="TNFR-Cys domain-containing protein" evidence="1">
    <location>
        <begin position="29"/>
        <end position="193"/>
    </location>
</feature>
<feature type="signal peptide" evidence="1">
    <location>
        <begin position="1"/>
        <end position="28"/>
    </location>
</feature>
<protein>
    <recommendedName>
        <fullName evidence="4">TNFR-Cys domain-containing protein</fullName>
    </recommendedName>
</protein>